<dbReference type="SUPFAM" id="SSF52821">
    <property type="entry name" value="Rhodanese/Cell cycle control phosphatase"/>
    <property type="match status" value="1"/>
</dbReference>
<dbReference type="Proteomes" id="UP000729733">
    <property type="component" value="Unassembled WGS sequence"/>
</dbReference>
<dbReference type="SMART" id="SM00450">
    <property type="entry name" value="RHOD"/>
    <property type="match status" value="1"/>
</dbReference>
<comment type="caution">
    <text evidence="2">The sequence shown here is derived from an EMBL/GenBank/DDBJ whole genome shotgun (WGS) entry which is preliminary data.</text>
</comment>
<dbReference type="PANTHER" id="PTHR43031">
    <property type="entry name" value="FAD-DEPENDENT OXIDOREDUCTASE"/>
    <property type="match status" value="1"/>
</dbReference>
<dbReference type="EMBL" id="JADWDC010000033">
    <property type="protein sequence ID" value="MCC0178007.1"/>
    <property type="molecule type" value="Genomic_DNA"/>
</dbReference>
<dbReference type="PROSITE" id="PS51257">
    <property type="entry name" value="PROKAR_LIPOPROTEIN"/>
    <property type="match status" value="1"/>
</dbReference>
<dbReference type="CDD" id="cd00158">
    <property type="entry name" value="RHOD"/>
    <property type="match status" value="1"/>
</dbReference>
<sequence length="182" mass="20782">MKYKLLLKQGLITVVGVLIILTSAGCRQTTVAQSEIDKRSQITTMYRKYAEEFPQIESITVEQLQQWQQQGKNIILVDVRTPKERAVSMIPGAIALAEFEENLEQYNDDKAIIVAYCTIGYRSGKYTSKLRQKGINIFNLEGSLLAWSHIQGKLVDRNGFTNKVHVFGHQWQLTADNYQAVW</sequence>
<dbReference type="RefSeq" id="WP_229641073.1">
    <property type="nucleotide sequence ID" value="NZ_JADWDC010000033.1"/>
</dbReference>
<proteinExistence type="predicted"/>
<dbReference type="InterPro" id="IPR036873">
    <property type="entry name" value="Rhodanese-like_dom_sf"/>
</dbReference>
<evidence type="ECO:0000313" key="3">
    <source>
        <dbReference type="Proteomes" id="UP000729733"/>
    </source>
</evidence>
<dbReference type="InterPro" id="IPR001763">
    <property type="entry name" value="Rhodanese-like_dom"/>
</dbReference>
<dbReference type="Gene3D" id="3.40.250.10">
    <property type="entry name" value="Rhodanese-like domain"/>
    <property type="match status" value="1"/>
</dbReference>
<reference evidence="2" key="1">
    <citation type="journal article" date="2021" name="Antonie Van Leeuwenhoek">
        <title>Draft genome and description of Waterburya agarophytonicola gen. nov. sp. nov. (Pleurocapsales, Cyanobacteria): a seaweed symbiont.</title>
        <authorList>
            <person name="Bonthond G."/>
            <person name="Shalygin S."/>
            <person name="Bayer T."/>
            <person name="Weinberger F."/>
        </authorList>
    </citation>
    <scope>NUCLEOTIDE SEQUENCE</scope>
    <source>
        <strain evidence="2">KI4</strain>
    </source>
</reference>
<dbReference type="AlphaFoldDB" id="A0A964BTR2"/>
<evidence type="ECO:0000259" key="1">
    <source>
        <dbReference type="PROSITE" id="PS50206"/>
    </source>
</evidence>
<dbReference type="Pfam" id="PF00581">
    <property type="entry name" value="Rhodanese"/>
    <property type="match status" value="1"/>
</dbReference>
<organism evidence="2 3">
    <name type="scientific">Waterburya agarophytonicola KI4</name>
    <dbReference type="NCBI Taxonomy" id="2874699"/>
    <lineage>
        <taxon>Bacteria</taxon>
        <taxon>Bacillati</taxon>
        <taxon>Cyanobacteriota</taxon>
        <taxon>Cyanophyceae</taxon>
        <taxon>Pleurocapsales</taxon>
        <taxon>Hyellaceae</taxon>
        <taxon>Waterburya</taxon>
        <taxon>Waterburya agarophytonicola</taxon>
    </lineage>
</organism>
<dbReference type="InterPro" id="IPR050229">
    <property type="entry name" value="GlpE_sulfurtransferase"/>
</dbReference>
<name>A0A964BTR2_9CYAN</name>
<evidence type="ECO:0000313" key="2">
    <source>
        <dbReference type="EMBL" id="MCC0178007.1"/>
    </source>
</evidence>
<keyword evidence="3" id="KW-1185">Reference proteome</keyword>
<feature type="domain" description="Rhodanese" evidence="1">
    <location>
        <begin position="70"/>
        <end position="156"/>
    </location>
</feature>
<protein>
    <submittedName>
        <fullName evidence="2">Rhodanese-like domain-containing protein</fullName>
    </submittedName>
</protein>
<gene>
    <name evidence="2" type="ORF">I4641_13565</name>
</gene>
<accession>A0A964BTR2</accession>
<dbReference type="PROSITE" id="PS50206">
    <property type="entry name" value="RHODANESE_3"/>
    <property type="match status" value="1"/>
</dbReference>
<dbReference type="PANTHER" id="PTHR43031:SF1">
    <property type="entry name" value="PYRIDINE NUCLEOTIDE-DISULPHIDE OXIDOREDUCTASE"/>
    <property type="match status" value="1"/>
</dbReference>